<evidence type="ECO:0000313" key="15">
    <source>
        <dbReference type="Proteomes" id="UP000469081"/>
    </source>
</evidence>
<dbReference type="GO" id="GO:0005886">
    <property type="term" value="C:plasma membrane"/>
    <property type="evidence" value="ECO:0007669"/>
    <property type="project" value="UniProtKB-SubCell"/>
</dbReference>
<keyword evidence="10 12" id="KW-1208">Phospholipid metabolism</keyword>
<feature type="active site" description="Charge relay system; for autoendoproteolytic cleavage activity" evidence="12">
    <location>
        <position position="248"/>
    </location>
</feature>
<keyword evidence="4 12" id="KW-0210">Decarboxylase</keyword>
<gene>
    <name evidence="12 14" type="primary">psd</name>
    <name evidence="14" type="ORF">FNC33_05085</name>
</gene>
<comment type="similarity">
    <text evidence="12">Belongs to the phosphatidylserine decarboxylase family. PSD-B subfamily. Prokaryotic type I sub-subfamily.</text>
</comment>
<dbReference type="PANTHER" id="PTHR10067">
    <property type="entry name" value="PHOSPHATIDYLSERINE DECARBOXYLASE"/>
    <property type="match status" value="1"/>
</dbReference>
<dbReference type="AlphaFoldDB" id="A0A6I4RVC7"/>
<evidence type="ECO:0000256" key="11">
    <source>
        <dbReference type="ARBA" id="ARBA00023317"/>
    </source>
</evidence>
<feature type="chain" id="PRO_5026404763" description="Phosphatidylserine decarboxylase beta chain" evidence="12">
    <location>
        <begin position="1"/>
        <end position="247"/>
    </location>
</feature>
<feature type="modified residue" description="Pyruvic acid (Ser); by autocatalysis" evidence="12">
    <location>
        <position position="248"/>
    </location>
</feature>
<evidence type="ECO:0000256" key="12">
    <source>
        <dbReference type="HAMAP-Rule" id="MF_00662"/>
    </source>
</evidence>
<dbReference type="EMBL" id="VJEZ01000005">
    <property type="protein sequence ID" value="MWZ39922.1"/>
    <property type="molecule type" value="Genomic_DNA"/>
</dbReference>
<comment type="function">
    <text evidence="12">Catalyzes the formation of phosphatidylethanolamine (PtdEtn) from phosphatidylserine (PtdSer).</text>
</comment>
<keyword evidence="3 12" id="KW-0444">Lipid biosynthesis</keyword>
<sequence>MRDNLFIYLQYLLPHALTSRLVSKLADSENKIIKNHLIKLAIKKFNINLVEAKETDISKYKSFNDFFIRELKDDLRPISNDKNVISSPADGVLSQFGTITDNSLIQAKGKLFSLESLIASSSTTNFTKFATIYLSPKDYHRVHMPIDGKLTKMVYIPGKLFSVNKITTSKVDNLFAKNERLICYFDTIIGEIAVIFVGALLVAGIETVWHGKIAPNYYKDIQTWDYNSAKFNIKFNKGDILGWFNFGSTVIILTSGNNVSFKFEENQNNIKIQVNQDLALITE</sequence>
<feature type="active site" description="Charge relay system; for autoendoproteolytic cleavage activity" evidence="12">
    <location>
        <position position="90"/>
    </location>
</feature>
<dbReference type="UniPathway" id="UPA00558">
    <property type="reaction ID" value="UER00616"/>
</dbReference>
<comment type="pathway">
    <text evidence="12">Phospholipid metabolism; phosphatidylethanolamine biosynthesis; phosphatidylethanolamine from CDP-diacylglycerol: step 2/2.</text>
</comment>
<dbReference type="PANTHER" id="PTHR10067:SF6">
    <property type="entry name" value="PHOSPHATIDYLSERINE DECARBOXYLASE PROENZYME, MITOCHONDRIAL"/>
    <property type="match status" value="1"/>
</dbReference>
<keyword evidence="2 12" id="KW-1003">Cell membrane</keyword>
<dbReference type="NCBIfam" id="TIGR00163">
    <property type="entry name" value="PS_decarb"/>
    <property type="match status" value="1"/>
</dbReference>
<organism evidence="14 15">
    <name type="scientific">Francisella tularensis</name>
    <dbReference type="NCBI Taxonomy" id="263"/>
    <lineage>
        <taxon>Bacteria</taxon>
        <taxon>Pseudomonadati</taxon>
        <taxon>Pseudomonadota</taxon>
        <taxon>Gammaproteobacteria</taxon>
        <taxon>Thiotrichales</taxon>
        <taxon>Francisellaceae</taxon>
        <taxon>Francisella</taxon>
    </lineage>
</organism>
<accession>A0A6I4RVC7</accession>
<dbReference type="GO" id="GO:0004609">
    <property type="term" value="F:phosphatidylserine decarboxylase activity"/>
    <property type="evidence" value="ECO:0007669"/>
    <property type="project" value="UniProtKB-UniRule"/>
</dbReference>
<comment type="subcellular location">
    <subcellularLocation>
        <location evidence="12">Cell membrane</location>
        <topology evidence="12">Peripheral membrane protein</topology>
    </subcellularLocation>
</comment>
<evidence type="ECO:0000256" key="7">
    <source>
        <dbReference type="ARBA" id="ARBA00023145"/>
    </source>
</evidence>
<dbReference type="SMR" id="A0A6I4RVC7"/>
<keyword evidence="13" id="KW-1133">Transmembrane helix</keyword>
<evidence type="ECO:0000256" key="13">
    <source>
        <dbReference type="SAM" id="Phobius"/>
    </source>
</evidence>
<dbReference type="HAMAP" id="MF_00662">
    <property type="entry name" value="PS_decarb_PSD_B_type1"/>
    <property type="match status" value="1"/>
</dbReference>
<keyword evidence="7 12" id="KW-0865">Zymogen</keyword>
<keyword evidence="9 12" id="KW-0456">Lyase</keyword>
<keyword evidence="11 12" id="KW-0670">Pyruvate</keyword>
<keyword evidence="8 12" id="KW-0594">Phospholipid biosynthesis</keyword>
<protein>
    <recommendedName>
        <fullName evidence="12">Phosphatidylserine decarboxylase proenzyme</fullName>
        <ecNumber evidence="12">4.1.1.65</ecNumber>
    </recommendedName>
    <component>
        <recommendedName>
            <fullName evidence="12">Phosphatidylserine decarboxylase alpha chain</fullName>
        </recommendedName>
    </component>
    <component>
        <recommendedName>
            <fullName evidence="12">Phosphatidylserine decarboxylase beta chain</fullName>
        </recommendedName>
    </component>
</protein>
<keyword evidence="6 12" id="KW-0472">Membrane</keyword>
<evidence type="ECO:0000256" key="10">
    <source>
        <dbReference type="ARBA" id="ARBA00023264"/>
    </source>
</evidence>
<evidence type="ECO:0000256" key="8">
    <source>
        <dbReference type="ARBA" id="ARBA00023209"/>
    </source>
</evidence>
<dbReference type="InterPro" id="IPR003817">
    <property type="entry name" value="PS_Dcarbxylase"/>
</dbReference>
<reference evidence="14 15" key="1">
    <citation type="submission" date="2019-06" db="EMBL/GenBank/DDBJ databases">
        <title>Phylogeography and genetic diversity of Francisella tularensis subsp. holarctica in France (1947-2018).</title>
        <authorList>
            <person name="Kevin M."/>
            <person name="Madani N."/>
            <person name="Maurin M."/>
        </authorList>
    </citation>
    <scope>NUCLEOTIDE SEQUENCE [LARGE SCALE GENOMIC DNA]</scope>
    <source>
        <strain evidence="14 15">ATCC 15482</strain>
    </source>
</reference>
<name>A0A6I4RVC7_FRATU</name>
<dbReference type="RefSeq" id="WP_003033196.1">
    <property type="nucleotide sequence ID" value="NZ_VJEZ01000005.1"/>
</dbReference>
<dbReference type="GO" id="GO:0006646">
    <property type="term" value="P:phosphatidylethanolamine biosynthetic process"/>
    <property type="evidence" value="ECO:0007669"/>
    <property type="project" value="UniProtKB-UniRule"/>
</dbReference>
<comment type="PTM">
    <text evidence="12">Is synthesized initially as an inactive proenzyme. Formation of the active enzyme involves a self-maturation process in which the active site pyruvoyl group is generated from an internal serine residue via an autocatalytic post-translational modification. Two non-identical subunits are generated from the proenzyme in this reaction, and the pyruvate is formed at the N-terminus of the alpha chain, which is derived from the carboxyl end of the proenzyme. The autoendoproteolytic cleavage occurs by a canonical serine protease mechanism, in which the side chain hydroxyl group of the serine supplies its oxygen atom to form the C-terminus of the beta chain, while the remainder of the serine residue undergoes an oxidative deamination to produce ammonia and the pyruvoyl prosthetic group on the alpha chain. During this reaction, the Ser that is part of the protease active site of the proenzyme becomes the pyruvoyl prosthetic group, which constitutes an essential element of the active site of the mature decarboxylase.</text>
</comment>
<evidence type="ECO:0000256" key="9">
    <source>
        <dbReference type="ARBA" id="ARBA00023239"/>
    </source>
</evidence>
<dbReference type="Pfam" id="PF02666">
    <property type="entry name" value="PS_Dcarbxylase"/>
    <property type="match status" value="1"/>
</dbReference>
<proteinExistence type="inferred from homology"/>
<evidence type="ECO:0000256" key="6">
    <source>
        <dbReference type="ARBA" id="ARBA00023136"/>
    </source>
</evidence>
<feature type="site" description="Cleavage (non-hydrolytic); by autocatalysis" evidence="12">
    <location>
        <begin position="247"/>
        <end position="248"/>
    </location>
</feature>
<comment type="cofactor">
    <cofactor evidence="12">
        <name>pyruvate</name>
        <dbReference type="ChEBI" id="CHEBI:15361"/>
    </cofactor>
    <text evidence="12">Binds 1 pyruvoyl group covalently per subunit.</text>
</comment>
<feature type="chain" id="PRO_5026404762" description="Phosphatidylserine decarboxylase alpha chain" evidence="12">
    <location>
        <begin position="248"/>
        <end position="283"/>
    </location>
</feature>
<feature type="active site" description="Schiff-base intermediate with substrate; via pyruvic acid; for decarboxylase activity" evidence="12">
    <location>
        <position position="248"/>
    </location>
</feature>
<comment type="subunit">
    <text evidence="12">Heterodimer of a large membrane-associated beta subunit and a small pyruvoyl-containing alpha subunit.</text>
</comment>
<keyword evidence="5 12" id="KW-0443">Lipid metabolism</keyword>
<comment type="caution">
    <text evidence="14">The sequence shown here is derived from an EMBL/GenBank/DDBJ whole genome shotgun (WGS) entry which is preliminary data.</text>
</comment>
<feature type="transmembrane region" description="Helical" evidence="13">
    <location>
        <begin position="188"/>
        <end position="209"/>
    </location>
</feature>
<comment type="pathway">
    <text evidence="1">Lipid metabolism.</text>
</comment>
<keyword evidence="13" id="KW-0812">Transmembrane</keyword>
<evidence type="ECO:0000256" key="4">
    <source>
        <dbReference type="ARBA" id="ARBA00022793"/>
    </source>
</evidence>
<dbReference type="InterPro" id="IPR033177">
    <property type="entry name" value="PSD-B"/>
</dbReference>
<dbReference type="InterPro" id="IPR033178">
    <property type="entry name" value="PSD_type1_pro"/>
</dbReference>
<evidence type="ECO:0000313" key="14">
    <source>
        <dbReference type="EMBL" id="MWZ39922.1"/>
    </source>
</evidence>
<dbReference type="Proteomes" id="UP000469081">
    <property type="component" value="Unassembled WGS sequence"/>
</dbReference>
<evidence type="ECO:0000256" key="3">
    <source>
        <dbReference type="ARBA" id="ARBA00022516"/>
    </source>
</evidence>
<feature type="active site" description="Charge relay system; for autoendoproteolytic cleavage activity" evidence="12">
    <location>
        <position position="143"/>
    </location>
</feature>
<comment type="catalytic activity">
    <reaction evidence="12">
        <text>a 1,2-diacyl-sn-glycero-3-phospho-L-serine + H(+) = a 1,2-diacyl-sn-glycero-3-phosphoethanolamine + CO2</text>
        <dbReference type="Rhea" id="RHEA:20828"/>
        <dbReference type="ChEBI" id="CHEBI:15378"/>
        <dbReference type="ChEBI" id="CHEBI:16526"/>
        <dbReference type="ChEBI" id="CHEBI:57262"/>
        <dbReference type="ChEBI" id="CHEBI:64612"/>
        <dbReference type="EC" id="4.1.1.65"/>
    </reaction>
</comment>
<evidence type="ECO:0000256" key="5">
    <source>
        <dbReference type="ARBA" id="ARBA00023098"/>
    </source>
</evidence>
<evidence type="ECO:0000256" key="2">
    <source>
        <dbReference type="ARBA" id="ARBA00022475"/>
    </source>
</evidence>
<evidence type="ECO:0000256" key="1">
    <source>
        <dbReference type="ARBA" id="ARBA00005189"/>
    </source>
</evidence>
<dbReference type="EC" id="4.1.1.65" evidence="12"/>